<dbReference type="Proteomes" id="UP001470809">
    <property type="component" value="Chromosome"/>
</dbReference>
<proteinExistence type="predicted"/>
<name>A0AAN0MCR4_9RHOB</name>
<keyword evidence="2" id="KW-1185">Reference proteome</keyword>
<evidence type="ECO:0000313" key="2">
    <source>
        <dbReference type="Proteomes" id="UP001470809"/>
    </source>
</evidence>
<dbReference type="InterPro" id="IPR019647">
    <property type="entry name" value="PhoP_reg_network_YrbL"/>
</dbReference>
<gene>
    <name evidence="1" type="ORF">AABB31_08080</name>
</gene>
<dbReference type="RefSeq" id="WP_342078107.1">
    <property type="nucleotide sequence ID" value="NZ_CP151767.2"/>
</dbReference>
<dbReference type="Pfam" id="PF10707">
    <property type="entry name" value="YrbL-PhoP_reg"/>
    <property type="match status" value="1"/>
</dbReference>
<organism evidence="1 2">
    <name type="scientific">Yoonia rhodophyticola</name>
    <dbReference type="NCBI Taxonomy" id="3137370"/>
    <lineage>
        <taxon>Bacteria</taxon>
        <taxon>Pseudomonadati</taxon>
        <taxon>Pseudomonadota</taxon>
        <taxon>Alphaproteobacteria</taxon>
        <taxon>Rhodobacterales</taxon>
        <taxon>Paracoccaceae</taxon>
        <taxon>Yoonia</taxon>
    </lineage>
</organism>
<evidence type="ECO:0000313" key="1">
    <source>
        <dbReference type="EMBL" id="WZU68815.1"/>
    </source>
</evidence>
<dbReference type="EMBL" id="CP151767">
    <property type="protein sequence ID" value="WZU68815.1"/>
    <property type="molecule type" value="Genomic_DNA"/>
</dbReference>
<reference evidence="1" key="1">
    <citation type="submission" date="2024-08" db="EMBL/GenBank/DDBJ databases">
        <title>Phylogenomic analyses of a clade within the roseobacter group suggest taxonomic reassignments of species of the genera Aestuariivita, Citreicella, Loktanella, Nautella, Pelagibaca, Ruegeria, Thalassobius, Thiobacimonas and Tropicibacter, and the proposal o.</title>
        <authorList>
            <person name="Jeon C.O."/>
        </authorList>
    </citation>
    <scope>NUCLEOTIDE SEQUENCE</scope>
    <source>
        <strain evidence="1">SS1-5</strain>
    </source>
</reference>
<dbReference type="KEGG" id="yrh:AABB31_08080"/>
<protein>
    <submittedName>
        <fullName evidence="1">YrbL family protein</fullName>
    </submittedName>
</protein>
<accession>A0AAN0MCR4</accession>
<dbReference type="AlphaFoldDB" id="A0AAN0MCR4"/>
<sequence>MTNPLTLSEESLVASGVQRAVYLHPTDPTKLVKVLKPDTDQPRRTNFNGIMDRLFPSTRIRQIRMEYQEYLRVMLQHPEPGFRAPISHMFGFATTNIGLGCLTERVMQPDGSLGQTLSDKVKNATLTDDDLALLNATVSRIFALGIRASDMNPKNFVFGHRDNGSGHGPAECVLVDGFGDIHAIPVRSMAHWSNRMGLDDSCRRLARNTGLSWDQGTRHFARVSP</sequence>